<evidence type="ECO:0000313" key="9">
    <source>
        <dbReference type="Proteomes" id="UP001519292"/>
    </source>
</evidence>
<evidence type="ECO:0000256" key="1">
    <source>
        <dbReference type="ARBA" id="ARBA00006620"/>
    </source>
</evidence>
<keyword evidence="9" id="KW-1185">Reference proteome</keyword>
<proteinExistence type="inferred from homology"/>
<comment type="caution">
    <text evidence="8">The sequence shown here is derived from an EMBL/GenBank/DDBJ whole genome shotgun (WGS) entry which is preliminary data.</text>
</comment>
<evidence type="ECO:0000256" key="3">
    <source>
        <dbReference type="ARBA" id="ARBA00022722"/>
    </source>
</evidence>
<keyword evidence="5" id="KW-0378">Hydrolase</keyword>
<protein>
    <submittedName>
        <fullName evidence="8">RNA binding protein YcfA (HicA-like mRNA interferase family)</fullName>
    </submittedName>
</protein>
<dbReference type="EMBL" id="JAGGLU010000001">
    <property type="protein sequence ID" value="MBP2056997.1"/>
    <property type="molecule type" value="Genomic_DNA"/>
</dbReference>
<evidence type="ECO:0000256" key="4">
    <source>
        <dbReference type="ARBA" id="ARBA00022759"/>
    </source>
</evidence>
<gene>
    <name evidence="8" type="ORF">J2Z60_000159</name>
</gene>
<dbReference type="Proteomes" id="UP001519292">
    <property type="component" value="Unassembled WGS sequence"/>
</dbReference>
<evidence type="ECO:0000313" key="8">
    <source>
        <dbReference type="EMBL" id="MBP2056997.1"/>
    </source>
</evidence>
<comment type="similarity">
    <text evidence="1">Belongs to the HicA mRNA interferase family.</text>
</comment>
<organism evidence="8 9">
    <name type="scientific">Lactobacillus colini</name>
    <dbReference type="NCBI Taxonomy" id="1819254"/>
    <lineage>
        <taxon>Bacteria</taxon>
        <taxon>Bacillati</taxon>
        <taxon>Bacillota</taxon>
        <taxon>Bacilli</taxon>
        <taxon>Lactobacillales</taxon>
        <taxon>Lactobacillaceae</taxon>
        <taxon>Lactobacillus</taxon>
    </lineage>
</organism>
<keyword evidence="2" id="KW-1277">Toxin-antitoxin system</keyword>
<keyword evidence="6" id="KW-0694">RNA-binding</keyword>
<dbReference type="RefSeq" id="WP_209685397.1">
    <property type="nucleotide sequence ID" value="NZ_JAGGLU010000001.1"/>
</dbReference>
<dbReference type="InterPro" id="IPR038570">
    <property type="entry name" value="HicA_sf"/>
</dbReference>
<evidence type="ECO:0000256" key="6">
    <source>
        <dbReference type="ARBA" id="ARBA00022884"/>
    </source>
</evidence>
<evidence type="ECO:0000256" key="2">
    <source>
        <dbReference type="ARBA" id="ARBA00022649"/>
    </source>
</evidence>
<evidence type="ECO:0000256" key="5">
    <source>
        <dbReference type="ARBA" id="ARBA00022801"/>
    </source>
</evidence>
<dbReference type="SUPFAM" id="SSF54786">
    <property type="entry name" value="YcfA/nrd intein domain"/>
    <property type="match status" value="1"/>
</dbReference>
<name>A0ABS4MBE3_9LACO</name>
<dbReference type="InterPro" id="IPR012933">
    <property type="entry name" value="HicA_mRNA_interferase"/>
</dbReference>
<keyword evidence="4" id="KW-0255">Endonuclease</keyword>
<reference evidence="8 9" key="1">
    <citation type="submission" date="2021-03" db="EMBL/GenBank/DDBJ databases">
        <title>Genomic Encyclopedia of Type Strains, Phase IV (KMG-IV): sequencing the most valuable type-strain genomes for metagenomic binning, comparative biology and taxonomic classification.</title>
        <authorList>
            <person name="Goeker M."/>
        </authorList>
    </citation>
    <scope>NUCLEOTIDE SEQUENCE [LARGE SCALE GENOMIC DNA]</scope>
    <source>
        <strain evidence="8 9">DSM 101872</strain>
    </source>
</reference>
<evidence type="ECO:0000256" key="7">
    <source>
        <dbReference type="ARBA" id="ARBA00023016"/>
    </source>
</evidence>
<accession>A0ABS4MBE3</accession>
<keyword evidence="7" id="KW-0346">Stress response</keyword>
<sequence length="73" mass="8556">MPWKPAKMLRFLKKHGFVEISRYTRHGTSHIKLINHETGRYTEVPMHKGKELRKGTQDGILKQADLIEEARSE</sequence>
<dbReference type="Gene3D" id="3.30.920.30">
    <property type="entry name" value="Hypothetical protein"/>
    <property type="match status" value="1"/>
</dbReference>
<dbReference type="Pfam" id="PF07927">
    <property type="entry name" value="HicA_toxin"/>
    <property type="match status" value="1"/>
</dbReference>
<keyword evidence="3" id="KW-0540">Nuclease</keyword>